<feature type="region of interest" description="Disordered" evidence="1">
    <location>
        <begin position="1"/>
        <end position="22"/>
    </location>
</feature>
<evidence type="ECO:0000313" key="3">
    <source>
        <dbReference type="Proteomes" id="UP000253529"/>
    </source>
</evidence>
<name>A0A366FN88_9HYPH</name>
<evidence type="ECO:0000256" key="1">
    <source>
        <dbReference type="SAM" id="MobiDB-lite"/>
    </source>
</evidence>
<protein>
    <submittedName>
        <fullName evidence="2">Uncharacterized protein</fullName>
    </submittedName>
</protein>
<keyword evidence="3" id="KW-1185">Reference proteome</keyword>
<evidence type="ECO:0000313" key="2">
    <source>
        <dbReference type="EMBL" id="RBP16164.1"/>
    </source>
</evidence>
<feature type="region of interest" description="Disordered" evidence="1">
    <location>
        <begin position="56"/>
        <end position="81"/>
    </location>
</feature>
<accession>A0A366FN88</accession>
<dbReference type="AlphaFoldDB" id="A0A366FN88"/>
<organism evidence="2 3">
    <name type="scientific">Roseiarcus fermentans</name>
    <dbReference type="NCBI Taxonomy" id="1473586"/>
    <lineage>
        <taxon>Bacteria</taxon>
        <taxon>Pseudomonadati</taxon>
        <taxon>Pseudomonadota</taxon>
        <taxon>Alphaproteobacteria</taxon>
        <taxon>Hyphomicrobiales</taxon>
        <taxon>Roseiarcaceae</taxon>
        <taxon>Roseiarcus</taxon>
    </lineage>
</organism>
<sequence>MSHLVARDDGSPTLGVDATEEDRRGSKDLFDVTLIKPVPADAIADIVARAAARMSLGPRPSPATGTLRALTPSSGLRIRDG</sequence>
<dbReference type="EMBL" id="QNRK01000006">
    <property type="protein sequence ID" value="RBP16164.1"/>
    <property type="molecule type" value="Genomic_DNA"/>
</dbReference>
<gene>
    <name evidence="2" type="ORF">DFR50_106126</name>
</gene>
<comment type="caution">
    <text evidence="2">The sequence shown here is derived from an EMBL/GenBank/DDBJ whole genome shotgun (WGS) entry which is preliminary data.</text>
</comment>
<reference evidence="2 3" key="1">
    <citation type="submission" date="2018-06" db="EMBL/GenBank/DDBJ databases">
        <title>Genomic Encyclopedia of Type Strains, Phase IV (KMG-IV): sequencing the most valuable type-strain genomes for metagenomic binning, comparative biology and taxonomic classification.</title>
        <authorList>
            <person name="Goeker M."/>
        </authorList>
    </citation>
    <scope>NUCLEOTIDE SEQUENCE [LARGE SCALE GENOMIC DNA]</scope>
    <source>
        <strain evidence="2 3">DSM 24875</strain>
    </source>
</reference>
<proteinExistence type="predicted"/>
<dbReference type="Proteomes" id="UP000253529">
    <property type="component" value="Unassembled WGS sequence"/>
</dbReference>
<feature type="compositionally biased region" description="Basic and acidic residues" evidence="1">
    <location>
        <begin position="1"/>
        <end position="10"/>
    </location>
</feature>
<dbReference type="RefSeq" id="WP_113888489.1">
    <property type="nucleotide sequence ID" value="NZ_QNRK01000006.1"/>
</dbReference>